<keyword evidence="9" id="KW-1185">Reference proteome</keyword>
<protein>
    <submittedName>
        <fullName evidence="8">LMBR1 domain containing protein 2</fullName>
    </submittedName>
</protein>
<feature type="transmembrane region" description="Helical" evidence="7">
    <location>
        <begin position="6"/>
        <end position="23"/>
    </location>
</feature>
<evidence type="ECO:0000256" key="7">
    <source>
        <dbReference type="SAM" id="Phobius"/>
    </source>
</evidence>
<gene>
    <name evidence="8" type="ORF">D915_005007</name>
</gene>
<accession>A0A4E0RYX5</accession>
<dbReference type="GO" id="GO:0016020">
    <property type="term" value="C:membrane"/>
    <property type="evidence" value="ECO:0007669"/>
    <property type="project" value="UniProtKB-SubCell"/>
</dbReference>
<dbReference type="InterPro" id="IPR051584">
    <property type="entry name" value="GPCR-associated_LMBR1"/>
</dbReference>
<sequence>MGAYSFIVFNLVATATITAVLSFRYGNWKKQNIVVTLVHCLSWWLPALILTTLPVDIATAFYTNCTSSPLANPESGVQPLTAPLSEQQPKPQAKLCRAPWLYADSRVLLIFWHTVYWSSQFLTWLVIPIMRSFSTAGDFTTLTKLRTALIDNVLYYASYLTIFIIALVYLLVKRAIKLEFGYLKVLIITAANTWGLFLVILFLGYGLVAVPRTLWTAGNPLASLRRAYFTLSKRNMELADEEDKLGELIEKVKQLKTGLPLNHPLQRHLLVVVKQAQQTSESPGSLSHSAGHPRVDLSSTSQVHFSDPAGLSLKQLTRLHRSIKSTQHRRNRAEALYWDAVGQAIWIEDLNTFRSKRRILAFAQEHSGRLVRYISFHVPWLGSVLLRTQAYWYCYARLWLIRLLAIALAVTSLLMVWSECTFFVRSPTLSLVAGLVKAQARRDDYFLLELFSFLTLGYLSLAVFYSVFRMRLFNYYRLVGSHHTDENSLLFCGALLCRLTPSLCLNFLGLAHLDSHISRTTLSVPINLMNPVDSLTANNKDVHDAQLTSISETRRSAVPVLHHNLETTYTRFMGHLDVIPFIASGFNIYFPILVVLLCVLTLVRFGDRVLHHLGVPQLLDEWIETDNMAADSPNSLVEDAVQDGRLLLRKERMVLSRKERSSSSGDPLRTFSPTAPKYSRRSQAEDRIHLLESSDYVDRELLPNMRSPARLTRGTDVAGREPVIAVPNYEDEDETDLLPPMRYSDSNPMLQFPVGSSRLVEYSEEEIKRQFSLGAH</sequence>
<evidence type="ECO:0000256" key="1">
    <source>
        <dbReference type="ARBA" id="ARBA00004141"/>
    </source>
</evidence>
<dbReference type="PANTHER" id="PTHR21355">
    <property type="entry name" value="G-PROTEIN COUPLED RECEPTOR-ASSOCIATED PROTEIN LMBRD2"/>
    <property type="match status" value="1"/>
</dbReference>
<keyword evidence="4 7" id="KW-1133">Transmembrane helix</keyword>
<evidence type="ECO:0000256" key="6">
    <source>
        <dbReference type="SAM" id="MobiDB-lite"/>
    </source>
</evidence>
<reference evidence="8" key="1">
    <citation type="submission" date="2019-03" db="EMBL/GenBank/DDBJ databases">
        <title>Improved annotation for the trematode Fasciola hepatica.</title>
        <authorList>
            <person name="Choi Y.-J."/>
            <person name="Martin J."/>
            <person name="Mitreva M."/>
        </authorList>
    </citation>
    <scope>NUCLEOTIDE SEQUENCE [LARGE SCALE GENOMIC DNA]</scope>
</reference>
<dbReference type="Pfam" id="PF04791">
    <property type="entry name" value="LMBR1"/>
    <property type="match status" value="1"/>
</dbReference>
<feature type="transmembrane region" description="Helical" evidence="7">
    <location>
        <begin position="153"/>
        <end position="172"/>
    </location>
</feature>
<evidence type="ECO:0000313" key="9">
    <source>
        <dbReference type="Proteomes" id="UP000230066"/>
    </source>
</evidence>
<name>A0A4E0RYX5_FASHE</name>
<keyword evidence="5 7" id="KW-0472">Membrane</keyword>
<comment type="subcellular location">
    <subcellularLocation>
        <location evidence="1">Membrane</location>
        <topology evidence="1">Multi-pass membrane protein</topology>
    </subcellularLocation>
</comment>
<evidence type="ECO:0000256" key="5">
    <source>
        <dbReference type="ARBA" id="ARBA00023136"/>
    </source>
</evidence>
<evidence type="ECO:0000256" key="3">
    <source>
        <dbReference type="ARBA" id="ARBA00022692"/>
    </source>
</evidence>
<organism evidence="8 9">
    <name type="scientific">Fasciola hepatica</name>
    <name type="common">Liver fluke</name>
    <dbReference type="NCBI Taxonomy" id="6192"/>
    <lineage>
        <taxon>Eukaryota</taxon>
        <taxon>Metazoa</taxon>
        <taxon>Spiralia</taxon>
        <taxon>Lophotrochozoa</taxon>
        <taxon>Platyhelminthes</taxon>
        <taxon>Trematoda</taxon>
        <taxon>Digenea</taxon>
        <taxon>Plagiorchiida</taxon>
        <taxon>Echinostomata</taxon>
        <taxon>Echinostomatoidea</taxon>
        <taxon>Fasciolidae</taxon>
        <taxon>Fasciola</taxon>
    </lineage>
</organism>
<keyword evidence="3 7" id="KW-0812">Transmembrane</keyword>
<proteinExistence type="inferred from homology"/>
<evidence type="ECO:0000256" key="2">
    <source>
        <dbReference type="ARBA" id="ARBA00010487"/>
    </source>
</evidence>
<comment type="similarity">
    <text evidence="2">Belongs to the LIMR family.</text>
</comment>
<comment type="caution">
    <text evidence="8">The sequence shown here is derived from an EMBL/GenBank/DDBJ whole genome shotgun (WGS) entry which is preliminary data.</text>
</comment>
<dbReference type="InterPro" id="IPR006876">
    <property type="entry name" value="LMBR1-like_membr_prot"/>
</dbReference>
<dbReference type="Proteomes" id="UP000230066">
    <property type="component" value="Unassembled WGS sequence"/>
</dbReference>
<feature type="transmembrane region" description="Helical" evidence="7">
    <location>
        <begin position="184"/>
        <end position="208"/>
    </location>
</feature>
<feature type="region of interest" description="Disordered" evidence="6">
    <location>
        <begin position="657"/>
        <end position="684"/>
    </location>
</feature>
<feature type="region of interest" description="Disordered" evidence="6">
    <location>
        <begin position="281"/>
        <end position="304"/>
    </location>
</feature>
<feature type="transmembrane region" description="Helical" evidence="7">
    <location>
        <begin position="399"/>
        <end position="425"/>
    </location>
</feature>
<dbReference type="PANTHER" id="PTHR21355:SF0">
    <property type="entry name" value="G-PROTEIN COUPLED RECEPTOR-ASSOCIATED PROTEIN LMBRD2"/>
    <property type="match status" value="1"/>
</dbReference>
<feature type="transmembrane region" description="Helical" evidence="7">
    <location>
        <begin position="578"/>
        <end position="603"/>
    </location>
</feature>
<feature type="transmembrane region" description="Helical" evidence="7">
    <location>
        <begin position="107"/>
        <end position="133"/>
    </location>
</feature>
<dbReference type="EMBL" id="JXXN02001704">
    <property type="protein sequence ID" value="THD24242.1"/>
    <property type="molecule type" value="Genomic_DNA"/>
</dbReference>
<evidence type="ECO:0000256" key="4">
    <source>
        <dbReference type="ARBA" id="ARBA00022989"/>
    </source>
</evidence>
<evidence type="ECO:0000313" key="8">
    <source>
        <dbReference type="EMBL" id="THD24242.1"/>
    </source>
</evidence>
<feature type="transmembrane region" description="Helical" evidence="7">
    <location>
        <begin position="445"/>
        <end position="468"/>
    </location>
</feature>
<dbReference type="AlphaFoldDB" id="A0A4E0RYX5"/>